<dbReference type="RefSeq" id="WP_057660421.1">
    <property type="nucleotide sequence ID" value="NZ_LDJL01000017.1"/>
</dbReference>
<proteinExistence type="predicted"/>
<comment type="caution">
    <text evidence="1">The sequence shown here is derived from an EMBL/GenBank/DDBJ whole genome shotgun (WGS) entry which is preliminary data.</text>
</comment>
<gene>
    <name evidence="1" type="ORF">ABB29_14810</name>
</gene>
<reference evidence="1 2" key="1">
    <citation type="submission" date="2015-05" db="EMBL/GenBank/DDBJ databases">
        <title>Genome sequencing and analysis of members of genus Stenotrophomonas.</title>
        <authorList>
            <person name="Patil P.P."/>
            <person name="Midha S."/>
            <person name="Patil P.B."/>
        </authorList>
    </citation>
    <scope>NUCLEOTIDE SEQUENCE [LARGE SCALE GENOMIC DNA]</scope>
    <source>
        <strain evidence="1 2">DSM 21858</strain>
    </source>
</reference>
<keyword evidence="2" id="KW-1185">Reference proteome</keyword>
<name>A0A0R0CE69_9GAMM</name>
<evidence type="ECO:0000313" key="1">
    <source>
        <dbReference type="EMBL" id="KRG68041.1"/>
    </source>
</evidence>
<dbReference type="Proteomes" id="UP000052052">
    <property type="component" value="Unassembled WGS sequence"/>
</dbReference>
<dbReference type="AlphaFoldDB" id="A0A0R0CE69"/>
<dbReference type="EMBL" id="LDJL01000017">
    <property type="protein sequence ID" value="KRG68041.1"/>
    <property type="molecule type" value="Genomic_DNA"/>
</dbReference>
<dbReference type="OrthoDB" id="9937020at2"/>
<dbReference type="PATRIC" id="fig|344882.3.peg.1351"/>
<sequence>MDEGWLHALRNELNLINVGIIMLRTSMPIDAPAEAQLALDKLEQAADRCTTLVRMPPTGIGASARD</sequence>
<accession>A0A0R0CE69</accession>
<evidence type="ECO:0000313" key="2">
    <source>
        <dbReference type="Proteomes" id="UP000052052"/>
    </source>
</evidence>
<protein>
    <submittedName>
        <fullName evidence="1">Uncharacterized protein</fullName>
    </submittedName>
</protein>
<organism evidence="1 2">
    <name type="scientific">Pseudoxanthomonas dokdonensis</name>
    <dbReference type="NCBI Taxonomy" id="344882"/>
    <lineage>
        <taxon>Bacteria</taxon>
        <taxon>Pseudomonadati</taxon>
        <taxon>Pseudomonadota</taxon>
        <taxon>Gammaproteobacteria</taxon>
        <taxon>Lysobacterales</taxon>
        <taxon>Lysobacteraceae</taxon>
        <taxon>Pseudoxanthomonas</taxon>
    </lineage>
</organism>